<reference evidence="1 2" key="1">
    <citation type="submission" date="2020-08" db="EMBL/GenBank/DDBJ databases">
        <title>Functional genomics of gut bacteria from endangered species of beetles.</title>
        <authorList>
            <person name="Carlos-Shanley C."/>
        </authorList>
    </citation>
    <scope>NUCLEOTIDE SEQUENCE [LARGE SCALE GENOMIC DNA]</scope>
    <source>
        <strain evidence="1 2">S00123</strain>
    </source>
</reference>
<name>A0A7W7INP5_9CAUL</name>
<dbReference type="Proteomes" id="UP000539957">
    <property type="component" value="Unassembled WGS sequence"/>
</dbReference>
<dbReference type="EMBL" id="JACHKY010000002">
    <property type="protein sequence ID" value="MBB4797721.1"/>
    <property type="molecule type" value="Genomic_DNA"/>
</dbReference>
<evidence type="ECO:0000313" key="1">
    <source>
        <dbReference type="EMBL" id="MBB4797721.1"/>
    </source>
</evidence>
<sequence>MADKTFLIDYEWLGKTLSCRLHAGEWDQAEERLDALRSTGRVVGELLMEGDATPMMTDRVGNC</sequence>
<gene>
    <name evidence="1" type="ORF">HNP32_001445</name>
</gene>
<accession>A0A7W7INP5</accession>
<keyword evidence="2" id="KW-1185">Reference proteome</keyword>
<dbReference type="AlphaFoldDB" id="A0A7W7INP5"/>
<evidence type="ECO:0000313" key="2">
    <source>
        <dbReference type="Proteomes" id="UP000539957"/>
    </source>
</evidence>
<protein>
    <submittedName>
        <fullName evidence="1">Uncharacterized protein</fullName>
    </submittedName>
</protein>
<organism evidence="1 2">
    <name type="scientific">Brevundimonas bullata</name>
    <dbReference type="NCBI Taxonomy" id="13160"/>
    <lineage>
        <taxon>Bacteria</taxon>
        <taxon>Pseudomonadati</taxon>
        <taxon>Pseudomonadota</taxon>
        <taxon>Alphaproteobacteria</taxon>
        <taxon>Caulobacterales</taxon>
        <taxon>Caulobacteraceae</taxon>
        <taxon>Brevundimonas</taxon>
    </lineage>
</organism>
<dbReference type="RefSeq" id="WP_184268514.1">
    <property type="nucleotide sequence ID" value="NZ_JACHKY010000002.1"/>
</dbReference>
<proteinExistence type="predicted"/>
<comment type="caution">
    <text evidence="1">The sequence shown here is derived from an EMBL/GenBank/DDBJ whole genome shotgun (WGS) entry which is preliminary data.</text>
</comment>